<dbReference type="InterPro" id="IPR004358">
    <property type="entry name" value="Sig_transdc_His_kin-like_C"/>
</dbReference>
<dbReference type="InterPro" id="IPR035965">
    <property type="entry name" value="PAS-like_dom_sf"/>
</dbReference>
<dbReference type="SUPFAM" id="SSF55874">
    <property type="entry name" value="ATPase domain of HSP90 chaperone/DNA topoisomerase II/histidine kinase"/>
    <property type="match status" value="1"/>
</dbReference>
<keyword evidence="6" id="KW-0902">Two-component regulatory system</keyword>
<dbReference type="InterPro" id="IPR000014">
    <property type="entry name" value="PAS"/>
</dbReference>
<keyword evidence="7" id="KW-0175">Coiled coil</keyword>
<evidence type="ECO:0000256" key="4">
    <source>
        <dbReference type="ARBA" id="ARBA00022679"/>
    </source>
</evidence>
<dbReference type="Pfam" id="PF08447">
    <property type="entry name" value="PAS_3"/>
    <property type="match status" value="1"/>
</dbReference>
<dbReference type="Pfam" id="PF25487">
    <property type="entry name" value="ETR1_N"/>
    <property type="match status" value="1"/>
</dbReference>
<gene>
    <name evidence="12" type="primary">cph1_7</name>
    <name evidence="12" type="ORF">C1752_01172</name>
</gene>
<dbReference type="PANTHER" id="PTHR43304:SF1">
    <property type="entry name" value="PAC DOMAIN-CONTAINING PROTEIN"/>
    <property type="match status" value="1"/>
</dbReference>
<dbReference type="Pfam" id="PF00989">
    <property type="entry name" value="PAS"/>
    <property type="match status" value="1"/>
</dbReference>
<dbReference type="NCBIfam" id="TIGR00229">
    <property type="entry name" value="sensory_box"/>
    <property type="match status" value="3"/>
</dbReference>
<dbReference type="Gene3D" id="1.10.287.130">
    <property type="match status" value="1"/>
</dbReference>
<evidence type="ECO:0000256" key="1">
    <source>
        <dbReference type="ARBA" id="ARBA00000085"/>
    </source>
</evidence>
<keyword evidence="13" id="KW-1185">Reference proteome</keyword>
<dbReference type="Pfam" id="PF13426">
    <property type="entry name" value="PAS_9"/>
    <property type="match status" value="1"/>
</dbReference>
<dbReference type="PROSITE" id="PS50109">
    <property type="entry name" value="HIS_KIN"/>
    <property type="match status" value="1"/>
</dbReference>
<reference evidence="12 13" key="1">
    <citation type="journal article" date="2018" name="Sci. Rep.">
        <title>A novel species of the marine cyanobacterium Acaryochloris with a unique pigment content and lifestyle.</title>
        <authorList>
            <person name="Partensky F."/>
            <person name="Six C."/>
            <person name="Ratin M."/>
            <person name="Garczarek L."/>
            <person name="Vaulot D."/>
            <person name="Probert I."/>
            <person name="Calteau A."/>
            <person name="Gourvil P."/>
            <person name="Marie D."/>
            <person name="Grebert T."/>
            <person name="Bouchier C."/>
            <person name="Le Panse S."/>
            <person name="Gachenot M."/>
            <person name="Rodriguez F."/>
            <person name="Garrido J.L."/>
        </authorList>
    </citation>
    <scope>NUCLEOTIDE SEQUENCE [LARGE SCALE GENOMIC DNA]</scope>
    <source>
        <strain evidence="12 13">RCC1774</strain>
    </source>
</reference>
<dbReference type="PROSITE" id="PS50112">
    <property type="entry name" value="PAS"/>
    <property type="match status" value="3"/>
</dbReference>
<dbReference type="GO" id="GO:0006355">
    <property type="term" value="P:regulation of DNA-templated transcription"/>
    <property type="evidence" value="ECO:0007669"/>
    <property type="project" value="InterPro"/>
</dbReference>
<dbReference type="InterPro" id="IPR001610">
    <property type="entry name" value="PAC"/>
</dbReference>
<evidence type="ECO:0000256" key="3">
    <source>
        <dbReference type="ARBA" id="ARBA00022553"/>
    </source>
</evidence>
<dbReference type="InterPro" id="IPR003594">
    <property type="entry name" value="HATPase_dom"/>
</dbReference>
<dbReference type="FunFam" id="3.30.565.10:FF:000006">
    <property type="entry name" value="Sensor histidine kinase WalK"/>
    <property type="match status" value="1"/>
</dbReference>
<evidence type="ECO:0000256" key="6">
    <source>
        <dbReference type="ARBA" id="ARBA00023012"/>
    </source>
</evidence>
<evidence type="ECO:0000313" key="12">
    <source>
        <dbReference type="EMBL" id="PZD74074.1"/>
    </source>
</evidence>
<dbReference type="PROSITE" id="PS50113">
    <property type="entry name" value="PAC"/>
    <property type="match status" value="1"/>
</dbReference>
<dbReference type="Gene3D" id="3.30.450.20">
    <property type="entry name" value="PAS domain"/>
    <property type="match status" value="4"/>
</dbReference>
<dbReference type="CDD" id="cd00082">
    <property type="entry name" value="HisKA"/>
    <property type="match status" value="1"/>
</dbReference>
<dbReference type="EMBL" id="PQWO01000003">
    <property type="protein sequence ID" value="PZD74074.1"/>
    <property type="molecule type" value="Genomic_DNA"/>
</dbReference>
<name>A0A2W1JWM6_9CYAN</name>
<comment type="catalytic activity">
    <reaction evidence="1">
        <text>ATP + protein L-histidine = ADP + protein N-phospho-L-histidine.</text>
        <dbReference type="EC" id="2.7.13.3"/>
    </reaction>
</comment>
<dbReference type="SUPFAM" id="SSF55785">
    <property type="entry name" value="PYP-like sensor domain (PAS domain)"/>
    <property type="match status" value="4"/>
</dbReference>
<dbReference type="InterPro" id="IPR036097">
    <property type="entry name" value="HisK_dim/P_sf"/>
</dbReference>
<dbReference type="InterPro" id="IPR003661">
    <property type="entry name" value="HisK_dim/P_dom"/>
</dbReference>
<dbReference type="EC" id="2.7.13.3" evidence="2"/>
<dbReference type="Pfam" id="PF00512">
    <property type="entry name" value="HisKA"/>
    <property type="match status" value="1"/>
</dbReference>
<dbReference type="PRINTS" id="PR00344">
    <property type="entry name" value="BCTRLSENSOR"/>
</dbReference>
<keyword evidence="8" id="KW-1133">Transmembrane helix</keyword>
<dbReference type="InterPro" id="IPR058544">
    <property type="entry name" value="ETR1_N"/>
</dbReference>
<evidence type="ECO:0000313" key="13">
    <source>
        <dbReference type="Proteomes" id="UP000248857"/>
    </source>
</evidence>
<protein>
    <recommendedName>
        <fullName evidence="2">histidine kinase</fullName>
        <ecNumber evidence="2">2.7.13.3</ecNumber>
    </recommendedName>
</protein>
<dbReference type="Pfam" id="PF02518">
    <property type="entry name" value="HATPase_c"/>
    <property type="match status" value="1"/>
</dbReference>
<feature type="transmembrane region" description="Helical" evidence="8">
    <location>
        <begin position="65"/>
        <end position="87"/>
    </location>
</feature>
<dbReference type="InterPro" id="IPR036890">
    <property type="entry name" value="HATPase_C_sf"/>
</dbReference>
<keyword evidence="5" id="KW-0418">Kinase</keyword>
<sequence>MLNFVQSVLFSRRYIPHGHCYLWQPGLVGLHVVSDLLTALAYYSIPILLVYFVRQREDVPFRRIFVLFSAFILTCGTTHLIEIWTLWQPVYWLSGGVKALTALVSCYTAVALVPVLPQALALPNPQALEAINRRLEAEIEDRRLAEMRVQQLNAELEGRIQARTVDLQNANMRLEQEVVERQQAELELEQFFSLSMDLLCIADTGGHFRRVNPSFLKTLGHTNDQLFGQSIFDFIHPDDHAATRMELQQLQQGKATPEFEKRCLCADGTYRWLAWTASPDPLGAIYAVARDTTERRQAEARLQASEQRWRSLFEAAPDFIFVLDLRGMIQQVNPTVLQRSGYREAELLNHAFADFLAPTDQQSDPQVFIDLFEEEIGRQEVQWMMPEGQARSMDCSWRVIRYGEVDPYVLVLQRDISDRKLLETRLRSSEQQMRAIFAAMNDVVLMCHVQEGEITDIEIAPTDPSIYEDFESDCVNQTVQHLWNGGDNDWGIQVQQALATGQSIEFEYCLAVDNHEHWFTASVSPMSEQAVLWVARDISDRKQFETALGRSEARYRAIYDNTPVMLHSIDAQGNLISVSNYWLAKMGYQRHEVLGRKSTEFLTPASQQQARDLYMPQFRQQGFVQNATYQFVTQTGAVMDVLLSAIAERDSRGQIERSLAVIIDVTGLKQVEQQLQKANAELIRSNRELEQFAYVASHDLKEPLRMVTSFTELLAQTYTGQLDDKADKMIAFAVDGAARMQQLIDDLLTYSRVGTQRNTLVSLDCGAVLEAAKANLQIAIAESQAVIDQGPLPTLVSDRLQLQQLWQNLLGNAIKYRRDCPPEIEIGAKEQTHQWQFFVRDNGIGMDPVHAERIFMIFQRLHTKQEYPGTGIGLAICCKIVEQLGGKIWVESELGKGSTFYFTLPK</sequence>
<feature type="domain" description="PAC" evidence="11">
    <location>
        <begin position="625"/>
        <end position="677"/>
    </location>
</feature>
<dbReference type="PANTHER" id="PTHR43304">
    <property type="entry name" value="PHYTOCHROME-LIKE PROTEIN CPH1"/>
    <property type="match status" value="1"/>
</dbReference>
<dbReference type="InterPro" id="IPR052162">
    <property type="entry name" value="Sensor_kinase/Photoreceptor"/>
</dbReference>
<proteinExistence type="predicted"/>
<feature type="transmembrane region" description="Helical" evidence="8">
    <location>
        <begin position="32"/>
        <end position="53"/>
    </location>
</feature>
<dbReference type="RefSeq" id="WP_110985158.1">
    <property type="nucleotide sequence ID" value="NZ_CAWNWM010000003.1"/>
</dbReference>
<evidence type="ECO:0000256" key="5">
    <source>
        <dbReference type="ARBA" id="ARBA00022777"/>
    </source>
</evidence>
<evidence type="ECO:0000256" key="2">
    <source>
        <dbReference type="ARBA" id="ARBA00012438"/>
    </source>
</evidence>
<dbReference type="SUPFAM" id="SSF47384">
    <property type="entry name" value="Homodimeric domain of signal transducing histidine kinase"/>
    <property type="match status" value="1"/>
</dbReference>
<keyword evidence="3" id="KW-0597">Phosphoprotein</keyword>
<keyword evidence="8" id="KW-0472">Membrane</keyword>
<keyword evidence="8" id="KW-0812">Transmembrane</keyword>
<evidence type="ECO:0000259" key="10">
    <source>
        <dbReference type="PROSITE" id="PS50112"/>
    </source>
</evidence>
<dbReference type="GO" id="GO:0000155">
    <property type="term" value="F:phosphorelay sensor kinase activity"/>
    <property type="evidence" value="ECO:0007669"/>
    <property type="project" value="InterPro"/>
</dbReference>
<dbReference type="Gene3D" id="3.30.565.10">
    <property type="entry name" value="Histidine kinase-like ATPase, C-terminal domain"/>
    <property type="match status" value="1"/>
</dbReference>
<comment type="caution">
    <text evidence="12">The sequence shown here is derived from an EMBL/GenBank/DDBJ whole genome shotgun (WGS) entry which is preliminary data.</text>
</comment>
<feature type="domain" description="PAS" evidence="10">
    <location>
        <begin position="305"/>
        <end position="375"/>
    </location>
</feature>
<evidence type="ECO:0000259" key="9">
    <source>
        <dbReference type="PROSITE" id="PS50109"/>
    </source>
</evidence>
<dbReference type="SMART" id="SM00387">
    <property type="entry name" value="HATPase_c"/>
    <property type="match status" value="1"/>
</dbReference>
<feature type="domain" description="PAS" evidence="10">
    <location>
        <begin position="184"/>
        <end position="254"/>
    </location>
</feature>
<dbReference type="Proteomes" id="UP000248857">
    <property type="component" value="Unassembled WGS sequence"/>
</dbReference>
<feature type="coiled-coil region" evidence="7">
    <location>
        <begin position="128"/>
        <end position="189"/>
    </location>
</feature>
<dbReference type="AlphaFoldDB" id="A0A2W1JWM6"/>
<dbReference type="OrthoDB" id="9808408at2"/>
<dbReference type="InterPro" id="IPR000700">
    <property type="entry name" value="PAS-assoc_C"/>
</dbReference>
<evidence type="ECO:0000256" key="7">
    <source>
        <dbReference type="SAM" id="Coils"/>
    </source>
</evidence>
<dbReference type="SMART" id="SM00388">
    <property type="entry name" value="HisKA"/>
    <property type="match status" value="1"/>
</dbReference>
<accession>A0A2W1JWM6</accession>
<dbReference type="InterPro" id="IPR005467">
    <property type="entry name" value="His_kinase_dom"/>
</dbReference>
<dbReference type="InterPro" id="IPR013655">
    <property type="entry name" value="PAS_fold_3"/>
</dbReference>
<dbReference type="CDD" id="cd00130">
    <property type="entry name" value="PAS"/>
    <property type="match status" value="3"/>
</dbReference>
<organism evidence="12 13">
    <name type="scientific">Acaryochloris thomasi RCC1774</name>
    <dbReference type="NCBI Taxonomy" id="1764569"/>
    <lineage>
        <taxon>Bacteria</taxon>
        <taxon>Bacillati</taxon>
        <taxon>Cyanobacteriota</taxon>
        <taxon>Cyanophyceae</taxon>
        <taxon>Acaryochloridales</taxon>
        <taxon>Acaryochloridaceae</taxon>
        <taxon>Acaryochloris</taxon>
        <taxon>Acaryochloris thomasi</taxon>
    </lineage>
</organism>
<feature type="domain" description="PAS" evidence="10">
    <location>
        <begin position="551"/>
        <end position="622"/>
    </location>
</feature>
<evidence type="ECO:0000259" key="11">
    <source>
        <dbReference type="PROSITE" id="PS50113"/>
    </source>
</evidence>
<dbReference type="InterPro" id="IPR013767">
    <property type="entry name" value="PAS_fold"/>
</dbReference>
<keyword evidence="4 12" id="KW-0808">Transferase</keyword>
<evidence type="ECO:0000256" key="8">
    <source>
        <dbReference type="SAM" id="Phobius"/>
    </source>
</evidence>
<dbReference type="SMART" id="SM00091">
    <property type="entry name" value="PAS"/>
    <property type="match status" value="3"/>
</dbReference>
<feature type="domain" description="Histidine kinase" evidence="9">
    <location>
        <begin position="695"/>
        <end position="906"/>
    </location>
</feature>
<dbReference type="SMART" id="SM00086">
    <property type="entry name" value="PAC"/>
    <property type="match status" value="4"/>
</dbReference>